<keyword evidence="8" id="KW-0560">Oxidoreductase</keyword>
<evidence type="ECO:0000256" key="2">
    <source>
        <dbReference type="ARBA" id="ARBA00005451"/>
    </source>
</evidence>
<evidence type="ECO:0000256" key="7">
    <source>
        <dbReference type="ARBA" id="ARBA00022857"/>
    </source>
</evidence>
<dbReference type="Gene3D" id="3.20.20.70">
    <property type="entry name" value="Aldolase class I"/>
    <property type="match status" value="1"/>
</dbReference>
<keyword evidence="4" id="KW-0285">Flavoprotein</keyword>
<dbReference type="InterPro" id="IPR013785">
    <property type="entry name" value="Aldolase_TIM"/>
</dbReference>
<proteinExistence type="inferred from homology"/>
<evidence type="ECO:0000256" key="11">
    <source>
        <dbReference type="ARBA" id="ARBA00049447"/>
    </source>
</evidence>
<name>A0AAW1PJH4_9CHLO</name>
<organism evidence="14 15">
    <name type="scientific">[Myrmecia] bisecta</name>
    <dbReference type="NCBI Taxonomy" id="41462"/>
    <lineage>
        <taxon>Eukaryota</taxon>
        <taxon>Viridiplantae</taxon>
        <taxon>Chlorophyta</taxon>
        <taxon>core chlorophytes</taxon>
        <taxon>Trebouxiophyceae</taxon>
        <taxon>Trebouxiales</taxon>
        <taxon>Trebouxiaceae</taxon>
        <taxon>Myrmecia</taxon>
    </lineage>
</organism>
<dbReference type="EMBL" id="JALJOR010000010">
    <property type="protein sequence ID" value="KAK9810018.1"/>
    <property type="molecule type" value="Genomic_DNA"/>
</dbReference>
<evidence type="ECO:0000256" key="1">
    <source>
        <dbReference type="ARBA" id="ARBA00001917"/>
    </source>
</evidence>
<comment type="catalytic activity">
    <reaction evidence="9">
        <text>5,6-dihydrouridine(47) in tRNA + NAD(+) = uridine(47) in tRNA + NADH + H(+)</text>
        <dbReference type="Rhea" id="RHEA:53364"/>
        <dbReference type="Rhea" id="RHEA-COMP:13539"/>
        <dbReference type="Rhea" id="RHEA-COMP:13540"/>
        <dbReference type="ChEBI" id="CHEBI:15378"/>
        <dbReference type="ChEBI" id="CHEBI:57540"/>
        <dbReference type="ChEBI" id="CHEBI:57945"/>
        <dbReference type="ChEBI" id="CHEBI:65315"/>
        <dbReference type="ChEBI" id="CHEBI:74443"/>
        <dbReference type="EC" id="1.3.1.89"/>
    </reaction>
    <physiologicalReaction direction="right-to-left" evidence="9">
        <dbReference type="Rhea" id="RHEA:53366"/>
    </physiologicalReaction>
</comment>
<dbReference type="InterPro" id="IPR018517">
    <property type="entry name" value="tRNA_hU_synthase_CS"/>
</dbReference>
<keyword evidence="6" id="KW-0819">tRNA processing</keyword>
<keyword evidence="7" id="KW-0521">NADP</keyword>
<comment type="catalytic activity">
    <reaction evidence="12">
        <text>5,6-dihydrouridine(47) in tRNA + NADP(+) = uridine(47) in tRNA + NADPH + H(+)</text>
        <dbReference type="Rhea" id="RHEA:53360"/>
        <dbReference type="Rhea" id="RHEA-COMP:13539"/>
        <dbReference type="Rhea" id="RHEA-COMP:13540"/>
        <dbReference type="ChEBI" id="CHEBI:15378"/>
        <dbReference type="ChEBI" id="CHEBI:57783"/>
        <dbReference type="ChEBI" id="CHEBI:58349"/>
        <dbReference type="ChEBI" id="CHEBI:65315"/>
        <dbReference type="ChEBI" id="CHEBI:74443"/>
        <dbReference type="EC" id="1.3.1.89"/>
    </reaction>
    <physiologicalReaction direction="right-to-left" evidence="12">
        <dbReference type="Rhea" id="RHEA:53362"/>
    </physiologicalReaction>
</comment>
<evidence type="ECO:0000256" key="9">
    <source>
        <dbReference type="ARBA" id="ARBA00048266"/>
    </source>
</evidence>
<comment type="catalytic activity">
    <reaction evidence="10">
        <text>a 5,6-dihydrouridine in mRNA + NAD(+) = a uridine in mRNA + NADH + H(+)</text>
        <dbReference type="Rhea" id="RHEA:69851"/>
        <dbReference type="Rhea" id="RHEA-COMP:14658"/>
        <dbReference type="Rhea" id="RHEA-COMP:17789"/>
        <dbReference type="ChEBI" id="CHEBI:15378"/>
        <dbReference type="ChEBI" id="CHEBI:57540"/>
        <dbReference type="ChEBI" id="CHEBI:57945"/>
        <dbReference type="ChEBI" id="CHEBI:65315"/>
        <dbReference type="ChEBI" id="CHEBI:74443"/>
    </reaction>
    <physiologicalReaction direction="right-to-left" evidence="10">
        <dbReference type="Rhea" id="RHEA:69853"/>
    </physiologicalReaction>
</comment>
<dbReference type="SUPFAM" id="SSF51395">
    <property type="entry name" value="FMN-linked oxidoreductases"/>
    <property type="match status" value="1"/>
</dbReference>
<gene>
    <name evidence="14" type="ORF">WJX72_003455</name>
</gene>
<dbReference type="GO" id="GO:0050660">
    <property type="term" value="F:flavin adenine dinucleotide binding"/>
    <property type="evidence" value="ECO:0007669"/>
    <property type="project" value="InterPro"/>
</dbReference>
<evidence type="ECO:0000256" key="3">
    <source>
        <dbReference type="ARBA" id="ARBA00012376"/>
    </source>
</evidence>
<dbReference type="PANTHER" id="PTHR45846:SF1">
    <property type="entry name" value="TRNA-DIHYDROURIDINE(47) SYNTHASE [NAD(P)(+)]-LIKE"/>
    <property type="match status" value="1"/>
</dbReference>
<evidence type="ECO:0000256" key="8">
    <source>
        <dbReference type="ARBA" id="ARBA00023002"/>
    </source>
</evidence>
<reference evidence="14 15" key="1">
    <citation type="journal article" date="2024" name="Nat. Commun.">
        <title>Phylogenomics reveals the evolutionary origins of lichenization in chlorophyte algae.</title>
        <authorList>
            <person name="Puginier C."/>
            <person name="Libourel C."/>
            <person name="Otte J."/>
            <person name="Skaloud P."/>
            <person name="Haon M."/>
            <person name="Grisel S."/>
            <person name="Petersen M."/>
            <person name="Berrin J.G."/>
            <person name="Delaux P.M."/>
            <person name="Dal Grande F."/>
            <person name="Keller J."/>
        </authorList>
    </citation>
    <scope>NUCLEOTIDE SEQUENCE [LARGE SCALE GENOMIC DNA]</scope>
    <source>
        <strain evidence="14 15">SAG 2043</strain>
    </source>
</reference>
<evidence type="ECO:0000256" key="4">
    <source>
        <dbReference type="ARBA" id="ARBA00022630"/>
    </source>
</evidence>
<dbReference type="CDD" id="cd02801">
    <property type="entry name" value="DUS_like_FMN"/>
    <property type="match status" value="1"/>
</dbReference>
<evidence type="ECO:0000256" key="6">
    <source>
        <dbReference type="ARBA" id="ARBA00022694"/>
    </source>
</evidence>
<dbReference type="AlphaFoldDB" id="A0AAW1PJH4"/>
<evidence type="ECO:0000256" key="12">
    <source>
        <dbReference type="ARBA" id="ARBA00049513"/>
    </source>
</evidence>
<comment type="similarity">
    <text evidence="2">Belongs to the Dus family. Dus3 subfamily.</text>
</comment>
<comment type="caution">
    <text evidence="14">The sequence shown here is derived from an EMBL/GenBank/DDBJ whole genome shotgun (WGS) entry which is preliminary data.</text>
</comment>
<feature type="domain" description="DUS-like FMN-binding" evidence="13">
    <location>
        <begin position="58"/>
        <end position="317"/>
    </location>
</feature>
<dbReference type="PANTHER" id="PTHR45846">
    <property type="entry name" value="TRNA-DIHYDROURIDINE(47) SYNTHASE [NAD(P)(+)]-LIKE"/>
    <property type="match status" value="1"/>
</dbReference>
<evidence type="ECO:0000256" key="5">
    <source>
        <dbReference type="ARBA" id="ARBA00022643"/>
    </source>
</evidence>
<accession>A0AAW1PJH4</accession>
<keyword evidence="5" id="KW-0288">FMN</keyword>
<dbReference type="GO" id="GO:0102265">
    <property type="term" value="F:tRNA-dihydrouridine47 synthase activity"/>
    <property type="evidence" value="ECO:0007669"/>
    <property type="project" value="UniProtKB-EC"/>
</dbReference>
<dbReference type="Proteomes" id="UP001489004">
    <property type="component" value="Unassembled WGS sequence"/>
</dbReference>
<comment type="catalytic activity">
    <reaction evidence="11">
        <text>a 5,6-dihydrouridine in mRNA + NADP(+) = a uridine in mRNA + NADPH + H(+)</text>
        <dbReference type="Rhea" id="RHEA:69855"/>
        <dbReference type="Rhea" id="RHEA-COMP:14658"/>
        <dbReference type="Rhea" id="RHEA-COMP:17789"/>
        <dbReference type="ChEBI" id="CHEBI:15378"/>
        <dbReference type="ChEBI" id="CHEBI:57783"/>
        <dbReference type="ChEBI" id="CHEBI:58349"/>
        <dbReference type="ChEBI" id="CHEBI:65315"/>
        <dbReference type="ChEBI" id="CHEBI:74443"/>
    </reaction>
    <physiologicalReaction direction="right-to-left" evidence="11">
        <dbReference type="Rhea" id="RHEA:69857"/>
    </physiologicalReaction>
</comment>
<protein>
    <recommendedName>
        <fullName evidence="3">tRNA-dihydrouridine(47) synthase [NAD(P)(+)]</fullName>
        <ecNumber evidence="3">1.3.1.89</ecNumber>
    </recommendedName>
</protein>
<evidence type="ECO:0000313" key="15">
    <source>
        <dbReference type="Proteomes" id="UP001489004"/>
    </source>
</evidence>
<evidence type="ECO:0000313" key="14">
    <source>
        <dbReference type="EMBL" id="KAK9810018.1"/>
    </source>
</evidence>
<evidence type="ECO:0000259" key="13">
    <source>
        <dbReference type="Pfam" id="PF01207"/>
    </source>
</evidence>
<sequence>MHSPEARLFLLESLETARSGRDSYGERGGGPFEPVALSAEQLQRNEALIADLRGKLILAPLTRGGNVPFRRLCADFGADVTMSEMAFARNLIKNHPTERTRLKRAANEICYGVQIATNNIGEGVKAGELAAASGARWLDLNCGCPIYEASRRGLGAVLLRKPKKLARLVAGIASGIDIPFTVKIRTGENAGKVNAPEVVALLQDAGAAAVTIHGRTMEQRYKKSADWTLISDIAKASSVPLIGNGDILTHYEARHRLDGSHCLALMSGRGALIKPWIFQEFKEGRCLDPDARDRVAIYRQFVAHCKEHFGDDAKGRQKAWYFLPWHFSFLCRYRPFPEEQYGARALEHPLIATRWDVADEAIGQSADDLPLLERLLRCANEQAHLEIAAILWDSRTDQDAIVALEQLADSSLAAWEEDMRNTIDRDGRGREDLVAEG</sequence>
<dbReference type="Pfam" id="PF01207">
    <property type="entry name" value="Dus"/>
    <property type="match status" value="1"/>
</dbReference>
<evidence type="ECO:0000256" key="10">
    <source>
        <dbReference type="ARBA" id="ARBA00048342"/>
    </source>
</evidence>
<dbReference type="PROSITE" id="PS01136">
    <property type="entry name" value="UPF0034"/>
    <property type="match status" value="1"/>
</dbReference>
<dbReference type="GO" id="GO:0003723">
    <property type="term" value="F:RNA binding"/>
    <property type="evidence" value="ECO:0007669"/>
    <property type="project" value="TreeGrafter"/>
</dbReference>
<comment type="cofactor">
    <cofactor evidence="1">
        <name>FMN</name>
        <dbReference type="ChEBI" id="CHEBI:58210"/>
    </cofactor>
</comment>
<dbReference type="EC" id="1.3.1.89" evidence="3"/>
<keyword evidence="15" id="KW-1185">Reference proteome</keyword>
<dbReference type="FunFam" id="3.20.20.70:FF:000494">
    <property type="match status" value="1"/>
</dbReference>
<dbReference type="InterPro" id="IPR035587">
    <property type="entry name" value="DUS-like_FMN-bd"/>
</dbReference>